<dbReference type="InterPro" id="IPR003660">
    <property type="entry name" value="HAMP_dom"/>
</dbReference>
<dbReference type="PANTHER" id="PTHR32089">
    <property type="entry name" value="METHYL-ACCEPTING CHEMOTAXIS PROTEIN MCPB"/>
    <property type="match status" value="1"/>
</dbReference>
<gene>
    <name evidence="13" type="ORF">FN924_06300</name>
</gene>
<evidence type="ECO:0000256" key="5">
    <source>
        <dbReference type="ARBA" id="ARBA00023136"/>
    </source>
</evidence>
<dbReference type="RefSeq" id="WP_143892763.1">
    <property type="nucleotide sequence ID" value="NZ_CP041666.1"/>
</dbReference>
<dbReference type="Pfam" id="PF00015">
    <property type="entry name" value="MCPsignal"/>
    <property type="match status" value="1"/>
</dbReference>
<dbReference type="Gene3D" id="3.30.450.20">
    <property type="entry name" value="PAS domain"/>
    <property type="match status" value="1"/>
</dbReference>
<evidence type="ECO:0000256" key="10">
    <source>
        <dbReference type="SAM" id="Phobius"/>
    </source>
</evidence>
<comment type="similarity">
    <text evidence="7">Belongs to the methyl-accepting chemotaxis (MCP) protein family.</text>
</comment>
<evidence type="ECO:0000256" key="1">
    <source>
        <dbReference type="ARBA" id="ARBA00004651"/>
    </source>
</evidence>
<keyword evidence="9" id="KW-0175">Coiled coil</keyword>
<evidence type="ECO:0000256" key="6">
    <source>
        <dbReference type="ARBA" id="ARBA00023224"/>
    </source>
</evidence>
<keyword evidence="2" id="KW-1003">Cell membrane</keyword>
<dbReference type="SMART" id="SM00304">
    <property type="entry name" value="HAMP"/>
    <property type="match status" value="1"/>
</dbReference>
<dbReference type="SMART" id="SM01049">
    <property type="entry name" value="Cache_2"/>
    <property type="match status" value="1"/>
</dbReference>
<keyword evidence="14" id="KW-1185">Reference proteome</keyword>
<dbReference type="SUPFAM" id="SSF58104">
    <property type="entry name" value="Methyl-accepting chemotaxis protein (MCP) signaling domain"/>
    <property type="match status" value="1"/>
</dbReference>
<keyword evidence="5 10" id="KW-0472">Membrane</keyword>
<reference evidence="13 14" key="1">
    <citation type="submission" date="2019-07" db="EMBL/GenBank/DDBJ databases">
        <authorList>
            <person name="Li J."/>
        </authorList>
    </citation>
    <scope>NUCLEOTIDE SEQUENCE [LARGE SCALE GENOMIC DNA]</scope>
    <source>
        <strain evidence="13 14">TKL69</strain>
    </source>
</reference>
<evidence type="ECO:0000313" key="14">
    <source>
        <dbReference type="Proteomes" id="UP000315215"/>
    </source>
</evidence>
<evidence type="ECO:0000256" key="9">
    <source>
        <dbReference type="SAM" id="Coils"/>
    </source>
</evidence>
<sequence>MKKWKWNRKSIFVQLMALAFLITVITGGAVGTTSYFISKQALMDAGKEDLRHLVSGSLATLHSLNDQVESGDLSLDEAQEKARELLSGPKNSEGYDFKKSSFLYKEDGYIIAYGTDYSTQVHPSNPIGEVPEDTTNRENMTKGAQSNNLEDHYTTYKDEREETGKIEDKMSYMTYFEPWDWNVGIAVYQSEFFKSLHSVKWYIIGITIGITILSLVIFYFVIRRKLKMLNQVTEAANKIADGEISSTQLPESKDEIGQLAHSFNLMSHQLKEVIVKLQGTGKQLLDSANDLSAVSEETSATSEEVGRAISEIASGTQAQASDLEDINQSVETLNNSIDTMNEQTNRIKEITNVSEKASSEGKEIVSKLRESNDQSQQASDKISVGITNLYNKSSEIAGITSTIESIANETNLLALNASIEAARAGEHGKGFSVVADEIRKLAEQSTKATHQVQEVITSISEETEKTVMVMAESMNFSVELNTNVQQTEKQFSSISDSIAATTEALTVLTAEIAEIVRHNTKITAGIQNTSAVSEETAASVEEITSSVEEQIRAISNVAESAEQLTELNQELNEVLKAYRLS</sequence>
<feature type="domain" description="HAMP" evidence="12">
    <location>
        <begin position="223"/>
        <end position="275"/>
    </location>
</feature>
<dbReference type="OrthoDB" id="9810264at2"/>
<organism evidence="13 14">
    <name type="scientific">Radiobacillus deserti</name>
    <dbReference type="NCBI Taxonomy" id="2594883"/>
    <lineage>
        <taxon>Bacteria</taxon>
        <taxon>Bacillati</taxon>
        <taxon>Bacillota</taxon>
        <taxon>Bacilli</taxon>
        <taxon>Bacillales</taxon>
        <taxon>Bacillaceae</taxon>
        <taxon>Radiobacillus</taxon>
    </lineage>
</organism>
<proteinExistence type="inferred from homology"/>
<keyword evidence="3 10" id="KW-0812">Transmembrane</keyword>
<dbReference type="Pfam" id="PF00672">
    <property type="entry name" value="HAMP"/>
    <property type="match status" value="1"/>
</dbReference>
<dbReference type="Gene3D" id="6.10.340.10">
    <property type="match status" value="1"/>
</dbReference>
<dbReference type="InterPro" id="IPR033480">
    <property type="entry name" value="sCache_2"/>
</dbReference>
<dbReference type="Pfam" id="PF17200">
    <property type="entry name" value="sCache_2"/>
    <property type="match status" value="1"/>
</dbReference>
<dbReference type="GO" id="GO:0007165">
    <property type="term" value="P:signal transduction"/>
    <property type="evidence" value="ECO:0007669"/>
    <property type="project" value="UniProtKB-KW"/>
</dbReference>
<feature type="coiled-coil region" evidence="9">
    <location>
        <begin position="554"/>
        <end position="581"/>
    </location>
</feature>
<evidence type="ECO:0000256" key="4">
    <source>
        <dbReference type="ARBA" id="ARBA00022989"/>
    </source>
</evidence>
<keyword evidence="4 10" id="KW-1133">Transmembrane helix</keyword>
<dbReference type="PANTHER" id="PTHR32089:SF112">
    <property type="entry name" value="LYSOZYME-LIKE PROTEIN-RELATED"/>
    <property type="match status" value="1"/>
</dbReference>
<evidence type="ECO:0000256" key="8">
    <source>
        <dbReference type="PROSITE-ProRule" id="PRU00284"/>
    </source>
</evidence>
<evidence type="ECO:0000256" key="7">
    <source>
        <dbReference type="ARBA" id="ARBA00029447"/>
    </source>
</evidence>
<evidence type="ECO:0000259" key="11">
    <source>
        <dbReference type="PROSITE" id="PS50111"/>
    </source>
</evidence>
<feature type="transmembrane region" description="Helical" evidence="10">
    <location>
        <begin position="201"/>
        <end position="222"/>
    </location>
</feature>
<feature type="coiled-coil region" evidence="9">
    <location>
        <begin position="323"/>
        <end position="360"/>
    </location>
</feature>
<feature type="domain" description="Methyl-accepting transducer" evidence="11">
    <location>
        <begin position="294"/>
        <end position="544"/>
    </location>
</feature>
<accession>A0A516KEH5</accession>
<keyword evidence="6 8" id="KW-0807">Transducer</keyword>
<evidence type="ECO:0000256" key="2">
    <source>
        <dbReference type="ARBA" id="ARBA00022475"/>
    </source>
</evidence>
<dbReference type="Proteomes" id="UP000315215">
    <property type="component" value="Chromosome"/>
</dbReference>
<dbReference type="CDD" id="cd06225">
    <property type="entry name" value="HAMP"/>
    <property type="match status" value="1"/>
</dbReference>
<dbReference type="KEGG" id="aqt:FN924_06300"/>
<protein>
    <submittedName>
        <fullName evidence="13">Methyl-accepting chemotaxis protein</fullName>
    </submittedName>
</protein>
<dbReference type="GO" id="GO:0005886">
    <property type="term" value="C:plasma membrane"/>
    <property type="evidence" value="ECO:0007669"/>
    <property type="project" value="UniProtKB-SubCell"/>
</dbReference>
<evidence type="ECO:0000259" key="12">
    <source>
        <dbReference type="PROSITE" id="PS50885"/>
    </source>
</evidence>
<evidence type="ECO:0000256" key="3">
    <source>
        <dbReference type="ARBA" id="ARBA00022692"/>
    </source>
</evidence>
<comment type="subcellular location">
    <subcellularLocation>
        <location evidence="1">Cell membrane</location>
        <topology evidence="1">Multi-pass membrane protein</topology>
    </subcellularLocation>
</comment>
<dbReference type="InterPro" id="IPR004089">
    <property type="entry name" value="MCPsignal_dom"/>
</dbReference>
<dbReference type="AlphaFoldDB" id="A0A516KEH5"/>
<dbReference type="Gene3D" id="1.10.287.950">
    <property type="entry name" value="Methyl-accepting chemotaxis protein"/>
    <property type="match status" value="1"/>
</dbReference>
<dbReference type="SMART" id="SM00283">
    <property type="entry name" value="MA"/>
    <property type="match status" value="1"/>
</dbReference>
<evidence type="ECO:0000313" key="13">
    <source>
        <dbReference type="EMBL" id="QDP39814.1"/>
    </source>
</evidence>
<dbReference type="EMBL" id="CP041666">
    <property type="protein sequence ID" value="QDP39814.1"/>
    <property type="molecule type" value="Genomic_DNA"/>
</dbReference>
<dbReference type="PROSITE" id="PS50885">
    <property type="entry name" value="HAMP"/>
    <property type="match status" value="1"/>
</dbReference>
<dbReference type="PROSITE" id="PS50111">
    <property type="entry name" value="CHEMOTAXIS_TRANSDUC_2"/>
    <property type="match status" value="1"/>
</dbReference>
<name>A0A516KEH5_9BACI</name>